<feature type="domain" description="Thioesterase putative" evidence="1">
    <location>
        <begin position="28"/>
        <end position="167"/>
    </location>
</feature>
<dbReference type="RefSeq" id="WP_171701302.1">
    <property type="nucleotide sequence ID" value="NZ_JABFHI010000001.1"/>
</dbReference>
<evidence type="ECO:0000259" key="1">
    <source>
        <dbReference type="Pfam" id="PF09500"/>
    </source>
</evidence>
<dbReference type="Gene3D" id="3.10.129.10">
    <property type="entry name" value="Hotdog Thioesterase"/>
    <property type="match status" value="1"/>
</dbReference>
<reference evidence="2 3" key="1">
    <citation type="submission" date="2020-05" db="EMBL/GenBank/DDBJ databases">
        <authorList>
            <person name="Ruan W."/>
            <person name="Jeon C.O."/>
            <person name="Chun B.H."/>
        </authorList>
    </citation>
    <scope>NUCLEOTIDE SEQUENCE [LARGE SCALE GENOMIC DNA]</scope>
    <source>
        <strain evidence="2 3">TBZ9</strain>
    </source>
</reference>
<dbReference type="Pfam" id="PF09500">
    <property type="entry name" value="YiiD_C"/>
    <property type="match status" value="1"/>
</dbReference>
<keyword evidence="3" id="KW-1185">Reference proteome</keyword>
<dbReference type="InterPro" id="IPR012660">
    <property type="entry name" value="YiiD_C"/>
</dbReference>
<organism evidence="2 3">
    <name type="scientific">Vreelandella azerica</name>
    <dbReference type="NCBI Taxonomy" id="2732867"/>
    <lineage>
        <taxon>Bacteria</taxon>
        <taxon>Pseudomonadati</taxon>
        <taxon>Pseudomonadota</taxon>
        <taxon>Gammaproteobacteria</taxon>
        <taxon>Oceanospirillales</taxon>
        <taxon>Halomonadaceae</taxon>
        <taxon>Vreelandella</taxon>
    </lineage>
</organism>
<dbReference type="EMBL" id="JABFHI010000001">
    <property type="protein sequence ID" value="NOG30843.1"/>
    <property type="molecule type" value="Genomic_DNA"/>
</dbReference>
<evidence type="ECO:0000313" key="2">
    <source>
        <dbReference type="EMBL" id="NOG30843.1"/>
    </source>
</evidence>
<dbReference type="InterPro" id="IPR029069">
    <property type="entry name" value="HotDog_dom_sf"/>
</dbReference>
<dbReference type="Proteomes" id="UP000588806">
    <property type="component" value="Unassembled WGS sequence"/>
</dbReference>
<name>A0A7Y3TVV5_9GAMM</name>
<reference evidence="2 3" key="2">
    <citation type="submission" date="2020-06" db="EMBL/GenBank/DDBJ databases">
        <title>Halomonas songnenensis sp. nov., a moderately halophilic bacterium isolated from saline and alkaline soils.</title>
        <authorList>
            <person name="Jiang J."/>
            <person name="Pan Y."/>
        </authorList>
    </citation>
    <scope>NUCLEOTIDE SEQUENCE [LARGE SCALE GENOMIC DNA]</scope>
    <source>
        <strain evidence="2 3">TBZ9</strain>
    </source>
</reference>
<accession>A0A7Y3TVV5</accession>
<dbReference type="AlphaFoldDB" id="A0A7Y3TVV5"/>
<gene>
    <name evidence="2" type="ORF">HLB35_02005</name>
</gene>
<evidence type="ECO:0000313" key="3">
    <source>
        <dbReference type="Proteomes" id="UP000588806"/>
    </source>
</evidence>
<comment type="caution">
    <text evidence="2">The sequence shown here is derived from an EMBL/GenBank/DDBJ whole genome shotgun (WGS) entry which is preliminary data.</text>
</comment>
<proteinExistence type="predicted"/>
<dbReference type="NCBIfam" id="TIGR02447">
    <property type="entry name" value="yiiD_Cterm"/>
    <property type="match status" value="1"/>
</dbReference>
<protein>
    <submittedName>
        <fullName evidence="2">Thioesterase</fullName>
    </submittedName>
</protein>
<sequence>MASRPERQPGIAHPRLPLPEGPEDLLAFQRWLEEAIPMVAALGIQAMSEEEGALIWQLALAPSLNDKGTGFGGALTAQATLQGWCWVTLFLRQQGLQRDVVVADASQRFIAPVTDNYRMICTPEEPAGAQRLVDKLQTRGKGSITLKQQLFCGDTLCFEATGRYVVLANT</sequence>
<dbReference type="SUPFAM" id="SSF54637">
    <property type="entry name" value="Thioesterase/thiol ester dehydrase-isomerase"/>
    <property type="match status" value="1"/>
</dbReference>